<evidence type="ECO:0000313" key="11">
    <source>
        <dbReference type="Proteomes" id="UP000308652"/>
    </source>
</evidence>
<sequence>MFAFSPFFPENTQTNLFLHRFLGYDTGIGGAVSALPSFRRDFGISPSNAPSTISNIVSILFGGAWFGALIFALLSHYIGRRKGLMVATVIFTVGAITQTACKGNLGQMYAGRFITGLGIGAVAEISPTFTAECSSPKWRGRAVAMVEMNLVAGGLLSYWITYATSLHIPPSSSSQWRIPIAIQLIFGGIAFFCTLPMNESPRWLISKGKDSAGLASLAYLRCTNLDDPALLNEFAEIKAQVKEEIEVAKGVTFRELMLPYNRKRLFISTFLGLWGIWTAHTALVVYAPTIFQQIGFSQATTSLLASGVFATLKFVVTIIAIALTVDRFGRVVSMCVGLISTGTIFFSLAAIQATHPPRAEGNISAASKAMMALIYLHVIIYSFTMGPMPWIYSSEIFPLRLREIGQMAFSVGTCESLRFRFHLLNSYRS</sequence>
<proteinExistence type="inferred from homology"/>
<feature type="transmembrane region" description="Helical" evidence="8">
    <location>
        <begin position="56"/>
        <end position="75"/>
    </location>
</feature>
<dbReference type="AlphaFoldDB" id="A0A5C3M8T5"/>
<evidence type="ECO:0000256" key="4">
    <source>
        <dbReference type="ARBA" id="ARBA00022692"/>
    </source>
</evidence>
<dbReference type="GO" id="GO:0016020">
    <property type="term" value="C:membrane"/>
    <property type="evidence" value="ECO:0007669"/>
    <property type="project" value="UniProtKB-SubCell"/>
</dbReference>
<keyword evidence="11" id="KW-1185">Reference proteome</keyword>
<comment type="catalytic activity">
    <reaction evidence="7">
        <text>myo-inositol(out) + H(+)(out) = myo-inositol(in) + H(+)(in)</text>
        <dbReference type="Rhea" id="RHEA:60364"/>
        <dbReference type="ChEBI" id="CHEBI:15378"/>
        <dbReference type="ChEBI" id="CHEBI:17268"/>
    </reaction>
</comment>
<dbReference type="Proteomes" id="UP000308652">
    <property type="component" value="Unassembled WGS sequence"/>
</dbReference>
<protein>
    <submittedName>
        <fullName evidence="10">General substrate transporter</fullName>
    </submittedName>
</protein>
<dbReference type="PROSITE" id="PS00217">
    <property type="entry name" value="SUGAR_TRANSPORT_2"/>
    <property type="match status" value="1"/>
</dbReference>
<feature type="domain" description="Major facilitator superfamily (MFS) profile" evidence="9">
    <location>
        <begin position="11"/>
        <end position="429"/>
    </location>
</feature>
<feature type="transmembrane region" description="Helical" evidence="8">
    <location>
        <begin position="142"/>
        <end position="160"/>
    </location>
</feature>
<dbReference type="Gene3D" id="1.20.1250.20">
    <property type="entry name" value="MFS general substrate transporter like domains"/>
    <property type="match status" value="1"/>
</dbReference>
<dbReference type="PROSITE" id="PS50850">
    <property type="entry name" value="MFS"/>
    <property type="match status" value="1"/>
</dbReference>
<evidence type="ECO:0000256" key="6">
    <source>
        <dbReference type="ARBA" id="ARBA00023136"/>
    </source>
</evidence>
<evidence type="ECO:0000259" key="9">
    <source>
        <dbReference type="PROSITE" id="PS50850"/>
    </source>
</evidence>
<dbReference type="InterPro" id="IPR020846">
    <property type="entry name" value="MFS_dom"/>
</dbReference>
<comment type="subcellular location">
    <subcellularLocation>
        <location evidence="1">Membrane</location>
        <topology evidence="1">Multi-pass membrane protein</topology>
    </subcellularLocation>
</comment>
<dbReference type="GO" id="GO:0005351">
    <property type="term" value="F:carbohydrate:proton symporter activity"/>
    <property type="evidence" value="ECO:0007669"/>
    <property type="project" value="TreeGrafter"/>
</dbReference>
<dbReference type="PRINTS" id="PR00171">
    <property type="entry name" value="SUGRTRNSPORT"/>
</dbReference>
<name>A0A5C3M8T5_9AGAR</name>
<keyword evidence="3" id="KW-0813">Transport</keyword>
<dbReference type="STRING" id="68775.A0A5C3M8T5"/>
<dbReference type="PANTHER" id="PTHR48022">
    <property type="entry name" value="PLASTIDIC GLUCOSE TRANSPORTER 4"/>
    <property type="match status" value="1"/>
</dbReference>
<evidence type="ECO:0000256" key="2">
    <source>
        <dbReference type="ARBA" id="ARBA00010992"/>
    </source>
</evidence>
<dbReference type="InterPro" id="IPR050360">
    <property type="entry name" value="MFS_Sugar_Transporters"/>
</dbReference>
<evidence type="ECO:0000256" key="5">
    <source>
        <dbReference type="ARBA" id="ARBA00022989"/>
    </source>
</evidence>
<dbReference type="InterPro" id="IPR005829">
    <property type="entry name" value="Sugar_transporter_CS"/>
</dbReference>
<evidence type="ECO:0000313" key="10">
    <source>
        <dbReference type="EMBL" id="TFK37541.1"/>
    </source>
</evidence>
<dbReference type="InterPro" id="IPR003663">
    <property type="entry name" value="Sugar/inositol_transpt"/>
</dbReference>
<keyword evidence="4 8" id="KW-0812">Transmembrane</keyword>
<dbReference type="Pfam" id="PF00083">
    <property type="entry name" value="Sugar_tr"/>
    <property type="match status" value="1"/>
</dbReference>
<dbReference type="PANTHER" id="PTHR48022:SF23">
    <property type="entry name" value="MAJOR FACILITATOR SUPERFAMILY (MFS) PROFILE DOMAIN-CONTAINING PROTEIN"/>
    <property type="match status" value="1"/>
</dbReference>
<keyword evidence="6 8" id="KW-0472">Membrane</keyword>
<dbReference type="EMBL" id="ML213607">
    <property type="protein sequence ID" value="TFK37541.1"/>
    <property type="molecule type" value="Genomic_DNA"/>
</dbReference>
<gene>
    <name evidence="10" type="ORF">BDQ12DRAFT_652548</name>
</gene>
<comment type="similarity">
    <text evidence="2">Belongs to the major facilitator superfamily. Sugar transporter (TC 2.A.1.1) family.</text>
</comment>
<feature type="transmembrane region" description="Helical" evidence="8">
    <location>
        <begin position="372"/>
        <end position="392"/>
    </location>
</feature>
<feature type="transmembrane region" description="Helical" evidence="8">
    <location>
        <begin position="180"/>
        <end position="197"/>
    </location>
</feature>
<organism evidence="10 11">
    <name type="scientific">Crucibulum laeve</name>
    <dbReference type="NCBI Taxonomy" id="68775"/>
    <lineage>
        <taxon>Eukaryota</taxon>
        <taxon>Fungi</taxon>
        <taxon>Dikarya</taxon>
        <taxon>Basidiomycota</taxon>
        <taxon>Agaricomycotina</taxon>
        <taxon>Agaricomycetes</taxon>
        <taxon>Agaricomycetidae</taxon>
        <taxon>Agaricales</taxon>
        <taxon>Agaricineae</taxon>
        <taxon>Nidulariaceae</taxon>
        <taxon>Crucibulum</taxon>
    </lineage>
</organism>
<reference evidence="10 11" key="1">
    <citation type="journal article" date="2019" name="Nat. Ecol. Evol.">
        <title>Megaphylogeny resolves global patterns of mushroom evolution.</title>
        <authorList>
            <person name="Varga T."/>
            <person name="Krizsan K."/>
            <person name="Foldi C."/>
            <person name="Dima B."/>
            <person name="Sanchez-Garcia M."/>
            <person name="Sanchez-Ramirez S."/>
            <person name="Szollosi G.J."/>
            <person name="Szarkandi J.G."/>
            <person name="Papp V."/>
            <person name="Albert L."/>
            <person name="Andreopoulos W."/>
            <person name="Angelini C."/>
            <person name="Antonin V."/>
            <person name="Barry K.W."/>
            <person name="Bougher N.L."/>
            <person name="Buchanan P."/>
            <person name="Buyck B."/>
            <person name="Bense V."/>
            <person name="Catcheside P."/>
            <person name="Chovatia M."/>
            <person name="Cooper J."/>
            <person name="Damon W."/>
            <person name="Desjardin D."/>
            <person name="Finy P."/>
            <person name="Geml J."/>
            <person name="Haridas S."/>
            <person name="Hughes K."/>
            <person name="Justo A."/>
            <person name="Karasinski D."/>
            <person name="Kautmanova I."/>
            <person name="Kiss B."/>
            <person name="Kocsube S."/>
            <person name="Kotiranta H."/>
            <person name="LaButti K.M."/>
            <person name="Lechner B.E."/>
            <person name="Liimatainen K."/>
            <person name="Lipzen A."/>
            <person name="Lukacs Z."/>
            <person name="Mihaltcheva S."/>
            <person name="Morgado L.N."/>
            <person name="Niskanen T."/>
            <person name="Noordeloos M.E."/>
            <person name="Ohm R.A."/>
            <person name="Ortiz-Santana B."/>
            <person name="Ovrebo C."/>
            <person name="Racz N."/>
            <person name="Riley R."/>
            <person name="Savchenko A."/>
            <person name="Shiryaev A."/>
            <person name="Soop K."/>
            <person name="Spirin V."/>
            <person name="Szebenyi C."/>
            <person name="Tomsovsky M."/>
            <person name="Tulloss R.E."/>
            <person name="Uehling J."/>
            <person name="Grigoriev I.V."/>
            <person name="Vagvolgyi C."/>
            <person name="Papp T."/>
            <person name="Martin F.M."/>
            <person name="Miettinen O."/>
            <person name="Hibbett D.S."/>
            <person name="Nagy L.G."/>
        </authorList>
    </citation>
    <scope>NUCLEOTIDE SEQUENCE [LARGE SCALE GENOMIC DNA]</scope>
    <source>
        <strain evidence="10 11">CBS 166.37</strain>
    </source>
</reference>
<evidence type="ECO:0000256" key="1">
    <source>
        <dbReference type="ARBA" id="ARBA00004141"/>
    </source>
</evidence>
<dbReference type="OrthoDB" id="6612291at2759"/>
<dbReference type="InterPro" id="IPR036259">
    <property type="entry name" value="MFS_trans_sf"/>
</dbReference>
<dbReference type="SUPFAM" id="SSF103473">
    <property type="entry name" value="MFS general substrate transporter"/>
    <property type="match status" value="1"/>
</dbReference>
<keyword evidence="5 8" id="KW-1133">Transmembrane helix</keyword>
<accession>A0A5C3M8T5</accession>
<feature type="transmembrane region" description="Helical" evidence="8">
    <location>
        <begin position="265"/>
        <end position="291"/>
    </location>
</feature>
<evidence type="ECO:0000256" key="7">
    <source>
        <dbReference type="ARBA" id="ARBA00049119"/>
    </source>
</evidence>
<feature type="transmembrane region" description="Helical" evidence="8">
    <location>
        <begin position="303"/>
        <end position="324"/>
    </location>
</feature>
<evidence type="ECO:0000256" key="8">
    <source>
        <dbReference type="SAM" id="Phobius"/>
    </source>
</evidence>
<dbReference type="InterPro" id="IPR005828">
    <property type="entry name" value="MFS_sugar_transport-like"/>
</dbReference>
<feature type="transmembrane region" description="Helical" evidence="8">
    <location>
        <begin position="331"/>
        <end position="352"/>
    </location>
</feature>
<evidence type="ECO:0000256" key="3">
    <source>
        <dbReference type="ARBA" id="ARBA00022448"/>
    </source>
</evidence>